<evidence type="ECO:0000256" key="3">
    <source>
        <dbReference type="ARBA" id="ARBA00023054"/>
    </source>
</evidence>
<evidence type="ECO:0000313" key="9">
    <source>
        <dbReference type="Proteomes" id="UP001497512"/>
    </source>
</evidence>
<dbReference type="PANTHER" id="PTHR12202:SF0">
    <property type="entry name" value="ESF1 HOMOLOG"/>
    <property type="match status" value="1"/>
</dbReference>
<feature type="compositionally biased region" description="Basic and acidic residues" evidence="5">
    <location>
        <begin position="96"/>
        <end position="110"/>
    </location>
</feature>
<evidence type="ECO:0000256" key="2">
    <source>
        <dbReference type="ARBA" id="ARBA00009087"/>
    </source>
</evidence>
<proteinExistence type="inferred from homology"/>
<dbReference type="InterPro" id="IPR056750">
    <property type="entry name" value="RRM_ESF1"/>
</dbReference>
<feature type="region of interest" description="Disordered" evidence="5">
    <location>
        <begin position="638"/>
        <end position="765"/>
    </location>
</feature>
<dbReference type="PANTHER" id="PTHR12202">
    <property type="entry name" value="ESF1 HOMOLOG"/>
    <property type="match status" value="1"/>
</dbReference>
<feature type="compositionally biased region" description="Basic and acidic residues" evidence="5">
    <location>
        <begin position="19"/>
        <end position="32"/>
    </location>
</feature>
<sequence>MKESKASERPRPSAGAAIEDPRFSRLHSDPRFQRMPKNKTKVAIDSRFSHMFSDKNFHGPLGVDKRGRVKKKKETQLLERYYKIGNDGKEEEEEEHAEKLNDQETVKDSSEDGGLSDAVVDSDLEETSSSSSSSSSEGESDKEDDEAAGEEAAEKVPTTNEETQRLALMNMDWEHIKAMDLLVLLRSFLPKGGRVDSVTVYPSEFGLKQMEEEEVHGPKSVFENEDEDEDEDKDEIDMEKLRSYEKDKLRYYYAVAECDSKATANSLYQQCDGLEFERTSNTLDLRFIPDDMKFERAPRDVATEVLGGYKAPEFETRALQHSNVKLTWDDDEPTRVKALRRKFDADQLNEMDFRSYLASESEEEEEGGDDHIDAELEVLEGSEMGLDATGDQKLEEGKSTKLRDKYRSLLLEDMGDDSVVGGKSRKKDVDMEVTFHTGLNELSQKLLQKKEAKKAGDETVWEAYLRKKKEKKAQRKKSARNSRSSDAELSEEEEMGSPHTGGDPFFAHDENGFNDPFFASDSEAPPKDEPSRSKKVSKGGKVERTGDEERAKLREEVKIKRKEEERSKAELELLLMDDDGVQVGARGFNLKSKKDKRKKDRGKKRADKGKDEEQQDDEDKLATADINDPRFASLFSSHHFAIDPTNPQFRKSTAQLKIMAESQKRRREQSEAGLESRLEGQDGLDASHLKKNNSLGGEDVTGTTDQKRKAEISSLVRSLKRKVGGKLGTTNKRLSLKSHGKTLLELSGRGENEEEETSARKVEKE</sequence>
<evidence type="ECO:0000256" key="5">
    <source>
        <dbReference type="SAM" id="MobiDB-lite"/>
    </source>
</evidence>
<gene>
    <name evidence="8" type="ORF">CSSPTR1EN2_LOCUS17389</name>
</gene>
<evidence type="ECO:0000259" key="6">
    <source>
        <dbReference type="Pfam" id="PF08159"/>
    </source>
</evidence>
<protein>
    <recommendedName>
        <fullName evidence="10">NUC153 domain-containing protein</fullName>
    </recommendedName>
</protein>
<feature type="compositionally biased region" description="Basic and acidic residues" evidence="5">
    <location>
        <begin position="74"/>
        <end position="88"/>
    </location>
</feature>
<dbReference type="Pfam" id="PF25121">
    <property type="entry name" value="RRM_ESF1"/>
    <property type="match status" value="1"/>
</dbReference>
<keyword evidence="4" id="KW-0539">Nucleus</keyword>
<feature type="compositionally biased region" description="Polar residues" evidence="5">
    <location>
        <begin position="645"/>
        <end position="655"/>
    </location>
</feature>
<feature type="region of interest" description="Disordered" evidence="5">
    <location>
        <begin position="211"/>
        <end position="234"/>
    </location>
</feature>
<feature type="domain" description="NUC153" evidence="6">
    <location>
        <begin position="628"/>
        <end position="651"/>
    </location>
</feature>
<feature type="compositionally biased region" description="Basic and acidic residues" evidence="5">
    <location>
        <begin position="540"/>
        <end position="552"/>
    </location>
</feature>
<feature type="compositionally biased region" description="Low complexity" evidence="5">
    <location>
        <begin position="127"/>
        <end position="137"/>
    </location>
</feature>
<feature type="region of interest" description="Disordered" evidence="5">
    <location>
        <begin position="52"/>
        <end position="163"/>
    </location>
</feature>
<dbReference type="InterPro" id="IPR039754">
    <property type="entry name" value="Esf1"/>
</dbReference>
<feature type="compositionally biased region" description="Basic and acidic residues" evidence="5">
    <location>
        <begin position="668"/>
        <end position="688"/>
    </location>
</feature>
<feature type="compositionally biased region" description="Basic residues" evidence="5">
    <location>
        <begin position="466"/>
        <end position="480"/>
    </location>
</feature>
<keyword evidence="9" id="KW-1185">Reference proteome</keyword>
<feature type="region of interest" description="Disordered" evidence="5">
    <location>
        <begin position="1"/>
        <end position="39"/>
    </location>
</feature>
<dbReference type="Pfam" id="PF08159">
    <property type="entry name" value="NUC153"/>
    <property type="match status" value="1"/>
</dbReference>
<evidence type="ECO:0000256" key="1">
    <source>
        <dbReference type="ARBA" id="ARBA00004604"/>
    </source>
</evidence>
<comment type="similarity">
    <text evidence="2">Belongs to the ESF1 family.</text>
</comment>
<feature type="domain" description="ESF1 RRM" evidence="7">
    <location>
        <begin position="163"/>
        <end position="303"/>
    </location>
</feature>
<keyword evidence="3" id="KW-0175">Coiled coil</keyword>
<feature type="compositionally biased region" description="Acidic residues" evidence="5">
    <location>
        <begin position="223"/>
        <end position="234"/>
    </location>
</feature>
<name>A0ABP0ULS1_9BRYO</name>
<reference evidence="8" key="1">
    <citation type="submission" date="2024-02" db="EMBL/GenBank/DDBJ databases">
        <authorList>
            <consortium name="ELIXIR-Norway"/>
            <consortium name="Elixir Norway"/>
        </authorList>
    </citation>
    <scope>NUCLEOTIDE SEQUENCE</scope>
</reference>
<organism evidence="8 9">
    <name type="scientific">Sphagnum troendelagicum</name>
    <dbReference type="NCBI Taxonomy" id="128251"/>
    <lineage>
        <taxon>Eukaryota</taxon>
        <taxon>Viridiplantae</taxon>
        <taxon>Streptophyta</taxon>
        <taxon>Embryophyta</taxon>
        <taxon>Bryophyta</taxon>
        <taxon>Sphagnophytina</taxon>
        <taxon>Sphagnopsida</taxon>
        <taxon>Sphagnales</taxon>
        <taxon>Sphagnaceae</taxon>
        <taxon>Sphagnum</taxon>
    </lineage>
</organism>
<comment type="subcellular location">
    <subcellularLocation>
        <location evidence="1">Nucleus</location>
        <location evidence="1">Nucleolus</location>
    </subcellularLocation>
</comment>
<feature type="region of interest" description="Disordered" evidence="5">
    <location>
        <begin position="575"/>
        <end position="625"/>
    </location>
</feature>
<feature type="compositionally biased region" description="Acidic residues" evidence="5">
    <location>
        <begin position="138"/>
        <end position="151"/>
    </location>
</feature>
<accession>A0ABP0ULS1</accession>
<evidence type="ECO:0000259" key="7">
    <source>
        <dbReference type="Pfam" id="PF25121"/>
    </source>
</evidence>
<feature type="region of interest" description="Disordered" evidence="5">
    <location>
        <begin position="466"/>
        <end position="552"/>
    </location>
</feature>
<dbReference type="EMBL" id="OZ019897">
    <property type="protein sequence ID" value="CAK9225275.1"/>
    <property type="molecule type" value="Genomic_DNA"/>
</dbReference>
<dbReference type="InterPro" id="IPR012580">
    <property type="entry name" value="NUC153"/>
</dbReference>
<feature type="compositionally biased region" description="Basic and acidic residues" evidence="5">
    <location>
        <begin position="1"/>
        <end position="11"/>
    </location>
</feature>
<evidence type="ECO:0000256" key="4">
    <source>
        <dbReference type="ARBA" id="ARBA00023242"/>
    </source>
</evidence>
<evidence type="ECO:0000313" key="8">
    <source>
        <dbReference type="EMBL" id="CAK9225275.1"/>
    </source>
</evidence>
<evidence type="ECO:0008006" key="10">
    <source>
        <dbReference type="Google" id="ProtNLM"/>
    </source>
</evidence>
<dbReference type="Proteomes" id="UP001497512">
    <property type="component" value="Chromosome 5"/>
</dbReference>
<feature type="compositionally biased region" description="Basic residues" evidence="5">
    <location>
        <begin position="591"/>
        <end position="607"/>
    </location>
</feature>